<keyword evidence="2" id="KW-1185">Reference proteome</keyword>
<name>A0A7Y9K0P2_9SPHN</name>
<protein>
    <submittedName>
        <fullName evidence="1">Uncharacterized protein</fullName>
    </submittedName>
</protein>
<reference evidence="1 2" key="1">
    <citation type="submission" date="2020-08" db="EMBL/GenBank/DDBJ databases">
        <title>The Agave Microbiome: Exploring the role of microbial communities in plant adaptations to desert environments.</title>
        <authorList>
            <person name="Partida-Martinez L.P."/>
        </authorList>
    </citation>
    <scope>NUCLEOTIDE SEQUENCE [LARGE SCALE GENOMIC DNA]</scope>
    <source>
        <strain evidence="1 2">AS2.3</strain>
    </source>
</reference>
<gene>
    <name evidence="1" type="ORF">HD841_000856</name>
</gene>
<dbReference type="EMBL" id="JACCBY010000001">
    <property type="protein sequence ID" value="NYD89087.1"/>
    <property type="molecule type" value="Genomic_DNA"/>
</dbReference>
<comment type="caution">
    <text evidence="1">The sequence shown here is derived from an EMBL/GenBank/DDBJ whole genome shotgun (WGS) entry which is preliminary data.</text>
</comment>
<organism evidence="1 2">
    <name type="scientific">Sphingomonas melonis</name>
    <dbReference type="NCBI Taxonomy" id="152682"/>
    <lineage>
        <taxon>Bacteria</taxon>
        <taxon>Pseudomonadati</taxon>
        <taxon>Pseudomonadota</taxon>
        <taxon>Alphaproteobacteria</taxon>
        <taxon>Sphingomonadales</taxon>
        <taxon>Sphingomonadaceae</taxon>
        <taxon>Sphingomonas</taxon>
    </lineage>
</organism>
<accession>A0A7Y9K0P2</accession>
<evidence type="ECO:0000313" key="2">
    <source>
        <dbReference type="Proteomes" id="UP000517753"/>
    </source>
</evidence>
<proteinExistence type="predicted"/>
<dbReference type="AlphaFoldDB" id="A0A7Y9K0P2"/>
<sequence>MARNHQHRAGQLAKLRANIMKRLFELIVRTQA</sequence>
<evidence type="ECO:0000313" key="1">
    <source>
        <dbReference type="EMBL" id="NYD89087.1"/>
    </source>
</evidence>
<dbReference type="Proteomes" id="UP000517753">
    <property type="component" value="Unassembled WGS sequence"/>
</dbReference>